<keyword evidence="3 7" id="KW-1133">Transmembrane helix</keyword>
<evidence type="ECO:0000256" key="3">
    <source>
        <dbReference type="ARBA" id="ARBA00022989"/>
    </source>
</evidence>
<protein>
    <recommendedName>
        <fullName evidence="7">Endolytic murein transglycosylase</fullName>
        <ecNumber evidence="7">4.2.2.29</ecNumber>
    </recommendedName>
    <alternativeName>
        <fullName evidence="7">Peptidoglycan lytic transglycosylase</fullName>
    </alternativeName>
    <alternativeName>
        <fullName evidence="7">Peptidoglycan polymerization terminase</fullName>
    </alternativeName>
</protein>
<keyword evidence="4 7" id="KW-0472">Membrane</keyword>
<proteinExistence type="inferred from homology"/>
<evidence type="ECO:0000256" key="6">
    <source>
        <dbReference type="ARBA" id="ARBA00023316"/>
    </source>
</evidence>
<dbReference type="GO" id="GO:0009252">
    <property type="term" value="P:peptidoglycan biosynthetic process"/>
    <property type="evidence" value="ECO:0007669"/>
    <property type="project" value="UniProtKB-UniRule"/>
</dbReference>
<dbReference type="CDD" id="cd08010">
    <property type="entry name" value="MltG_like"/>
    <property type="match status" value="1"/>
</dbReference>
<keyword evidence="6 7" id="KW-0961">Cell wall biogenesis/degradation</keyword>
<dbReference type="PANTHER" id="PTHR30518">
    <property type="entry name" value="ENDOLYTIC MUREIN TRANSGLYCOSYLASE"/>
    <property type="match status" value="1"/>
</dbReference>
<gene>
    <name evidence="7" type="primary">mltG</name>
    <name evidence="9" type="ORF">AVDCRST_MAG15-1968</name>
</gene>
<dbReference type="InterPro" id="IPR003770">
    <property type="entry name" value="MLTG-like"/>
</dbReference>
<dbReference type="HAMAP" id="MF_02065">
    <property type="entry name" value="MltG"/>
    <property type="match status" value="1"/>
</dbReference>
<evidence type="ECO:0000256" key="5">
    <source>
        <dbReference type="ARBA" id="ARBA00023239"/>
    </source>
</evidence>
<evidence type="ECO:0000313" key="9">
    <source>
        <dbReference type="EMBL" id="CAA9417432.1"/>
    </source>
</evidence>
<dbReference type="GO" id="GO:0071555">
    <property type="term" value="P:cell wall organization"/>
    <property type="evidence" value="ECO:0007669"/>
    <property type="project" value="UniProtKB-KW"/>
</dbReference>
<dbReference type="AlphaFoldDB" id="A0A6J4PRF6"/>
<evidence type="ECO:0000256" key="1">
    <source>
        <dbReference type="ARBA" id="ARBA00022475"/>
    </source>
</evidence>
<evidence type="ECO:0000256" key="8">
    <source>
        <dbReference type="SAM" id="MobiDB-lite"/>
    </source>
</evidence>
<feature type="compositionally biased region" description="Acidic residues" evidence="8">
    <location>
        <begin position="404"/>
        <end position="421"/>
    </location>
</feature>
<dbReference type="FunFam" id="3.30.160.60:FF:000242">
    <property type="entry name" value="Endolytic murein transglycosylase"/>
    <property type="match status" value="1"/>
</dbReference>
<evidence type="ECO:0000256" key="2">
    <source>
        <dbReference type="ARBA" id="ARBA00022692"/>
    </source>
</evidence>
<sequence>MWRHFAANALTFFIVALFLVAGVVTWGVNEYSAEGPLPDPVCLQVAGGSNFRRVSEQLAEQGAISSPTIFRLGVDYSERTDDLKAGSFLVPARASMEEITDIVTRGGASTCGTEVVYRIGVNRTLAEVRKLDPQTSEFVELAEFEPLLDAPRPPEYEEVRAEADTTYRIVVAEGVTSWQVVQALNALDVLEGEVTDIPPEGMLAPDSYAIEPGREVASLIEQMQNAQETFLAQAWEDRAEDLPLATPEEALTLASIVEKETAVPEERAVVASVLVNRIEQGMRLQFDPTIIYGITRGQGLLDRAIRESDIAGATEAELHGEVLYNTYVLDGLPAGPIALPGRAAIQAALNPDATDYLYFVADGSGGHAFAETLAEHNANVARWREVEAQRAAEAEAAAAAGESDTPDDEAEPAEDVTAEGE</sequence>
<dbReference type="EMBL" id="CADCUU010000283">
    <property type="protein sequence ID" value="CAA9417432.1"/>
    <property type="molecule type" value="Genomic_DNA"/>
</dbReference>
<comment type="catalytic activity">
    <reaction evidence="7">
        <text>a peptidoglycan chain = a peptidoglycan chain with N-acetyl-1,6-anhydromuramyl-[peptide] at the reducing end + a peptidoglycan chain with N-acetylglucosamine at the non-reducing end.</text>
        <dbReference type="EC" id="4.2.2.29"/>
    </reaction>
</comment>
<reference evidence="9" key="1">
    <citation type="submission" date="2020-02" db="EMBL/GenBank/DDBJ databases">
        <authorList>
            <person name="Meier V. D."/>
        </authorList>
    </citation>
    <scope>NUCLEOTIDE SEQUENCE</scope>
    <source>
        <strain evidence="9">AVDCRST_MAG15</strain>
    </source>
</reference>
<keyword evidence="2 7" id="KW-0812">Transmembrane</keyword>
<comment type="function">
    <text evidence="7">Functions as a peptidoglycan terminase that cleaves nascent peptidoglycan strands endolytically to terminate their elongation.</text>
</comment>
<dbReference type="PANTHER" id="PTHR30518:SF2">
    <property type="entry name" value="ENDOLYTIC MUREIN TRANSGLYCOSYLASE"/>
    <property type="match status" value="1"/>
</dbReference>
<dbReference type="GO" id="GO:0008932">
    <property type="term" value="F:lytic endotransglycosylase activity"/>
    <property type="evidence" value="ECO:0007669"/>
    <property type="project" value="UniProtKB-UniRule"/>
</dbReference>
<keyword evidence="1 7" id="KW-1003">Cell membrane</keyword>
<comment type="similarity">
    <text evidence="7">Belongs to the transglycosylase MltG family.</text>
</comment>
<name>A0A6J4PRF6_9RHOB</name>
<feature type="site" description="Important for catalytic activity" evidence="7">
    <location>
        <position position="260"/>
    </location>
</feature>
<dbReference type="Gene3D" id="3.30.160.60">
    <property type="entry name" value="Classic Zinc Finger"/>
    <property type="match status" value="1"/>
</dbReference>
<dbReference type="Pfam" id="PF02618">
    <property type="entry name" value="YceG"/>
    <property type="match status" value="1"/>
</dbReference>
<feature type="region of interest" description="Disordered" evidence="8">
    <location>
        <begin position="391"/>
        <end position="421"/>
    </location>
</feature>
<organism evidence="9">
    <name type="scientific">uncultured Rubellimicrobium sp</name>
    <dbReference type="NCBI Taxonomy" id="543078"/>
    <lineage>
        <taxon>Bacteria</taxon>
        <taxon>Pseudomonadati</taxon>
        <taxon>Pseudomonadota</taxon>
        <taxon>Alphaproteobacteria</taxon>
        <taxon>Rhodobacterales</taxon>
        <taxon>Roseobacteraceae</taxon>
        <taxon>Rubellimicrobium</taxon>
        <taxon>environmental samples</taxon>
    </lineage>
</organism>
<dbReference type="Gene3D" id="3.30.1490.480">
    <property type="entry name" value="Endolytic murein transglycosylase"/>
    <property type="match status" value="1"/>
</dbReference>
<keyword evidence="7" id="KW-0997">Cell inner membrane</keyword>
<dbReference type="GO" id="GO:0005886">
    <property type="term" value="C:plasma membrane"/>
    <property type="evidence" value="ECO:0007669"/>
    <property type="project" value="UniProtKB-UniRule"/>
</dbReference>
<keyword evidence="5 7" id="KW-0456">Lyase</keyword>
<evidence type="ECO:0000256" key="7">
    <source>
        <dbReference type="HAMAP-Rule" id="MF_02065"/>
    </source>
</evidence>
<dbReference type="NCBIfam" id="TIGR00247">
    <property type="entry name" value="endolytic transglycosylase MltG"/>
    <property type="match status" value="1"/>
</dbReference>
<accession>A0A6J4PRF6</accession>
<dbReference type="EC" id="4.2.2.29" evidence="7"/>
<evidence type="ECO:0000256" key="4">
    <source>
        <dbReference type="ARBA" id="ARBA00023136"/>
    </source>
</evidence>